<dbReference type="InterPro" id="IPR029636">
    <property type="entry name" value="Csf1"/>
</dbReference>
<feature type="region of interest" description="Disordered" evidence="1">
    <location>
        <begin position="236"/>
        <end position="274"/>
    </location>
</feature>
<evidence type="ECO:0008006" key="4">
    <source>
        <dbReference type="Google" id="ProtNLM"/>
    </source>
</evidence>
<keyword evidence="3" id="KW-1185">Reference proteome</keyword>
<dbReference type="EMBL" id="BQXS01010831">
    <property type="protein sequence ID" value="GKT34564.1"/>
    <property type="molecule type" value="Genomic_DNA"/>
</dbReference>
<comment type="caution">
    <text evidence="2">The sequence shown here is derived from an EMBL/GenBank/DDBJ whole genome shotgun (WGS) entry which is preliminary data.</text>
</comment>
<dbReference type="Proteomes" id="UP001057375">
    <property type="component" value="Unassembled WGS sequence"/>
</dbReference>
<reference evidence="2" key="1">
    <citation type="submission" date="2022-03" db="EMBL/GenBank/DDBJ databases">
        <title>Draft genome sequence of Aduncisulcus paluster, a free-living microaerophilic Fornicata.</title>
        <authorList>
            <person name="Yuyama I."/>
            <person name="Kume K."/>
            <person name="Tamura T."/>
            <person name="Inagaki Y."/>
            <person name="Hashimoto T."/>
        </authorList>
    </citation>
    <scope>NUCLEOTIDE SEQUENCE</scope>
    <source>
        <strain evidence="2">NY0171</strain>
    </source>
</reference>
<evidence type="ECO:0000313" key="3">
    <source>
        <dbReference type="Proteomes" id="UP001057375"/>
    </source>
</evidence>
<dbReference type="PANTHER" id="PTHR32085">
    <property type="entry name" value="PROTEIN CSF1"/>
    <property type="match status" value="1"/>
</dbReference>
<dbReference type="PANTHER" id="PTHR32085:SF3">
    <property type="entry name" value="PROTEIN CSF1"/>
    <property type="match status" value="1"/>
</dbReference>
<feature type="compositionally biased region" description="Basic residues" evidence="1">
    <location>
        <begin position="1051"/>
        <end position="1060"/>
    </location>
</feature>
<feature type="compositionally biased region" description="Polar residues" evidence="1">
    <location>
        <begin position="2461"/>
        <end position="2479"/>
    </location>
</feature>
<feature type="region of interest" description="Disordered" evidence="1">
    <location>
        <begin position="966"/>
        <end position="994"/>
    </location>
</feature>
<feature type="compositionally biased region" description="Basic and acidic residues" evidence="1">
    <location>
        <begin position="1282"/>
        <end position="1301"/>
    </location>
</feature>
<feature type="compositionally biased region" description="Basic and acidic residues" evidence="1">
    <location>
        <begin position="1068"/>
        <end position="1088"/>
    </location>
</feature>
<evidence type="ECO:0000256" key="1">
    <source>
        <dbReference type="SAM" id="MobiDB-lite"/>
    </source>
</evidence>
<feature type="region of interest" description="Disordered" evidence="1">
    <location>
        <begin position="2432"/>
        <end position="2479"/>
    </location>
</feature>
<gene>
    <name evidence="2" type="ORF">ADUPG1_007898</name>
</gene>
<feature type="compositionally biased region" description="Low complexity" evidence="1">
    <location>
        <begin position="2433"/>
        <end position="2443"/>
    </location>
</feature>
<feature type="compositionally biased region" description="Acidic residues" evidence="1">
    <location>
        <begin position="970"/>
        <end position="986"/>
    </location>
</feature>
<sequence length="2479" mass="276089">IDVDFIGSWEFTYGPWYDRRRSEVTNFFFPTDNEPASPAQPRNNRLMQEPNAMFISMNFLSGGDITLNYPSIQAVEEGFVEDYFRDSVYNRHRKRPKFKKDGITPPKPGMLPQDATSRLYPIQSLIISVDPDSHITYRQPNKPVTSDESMLVTACDFRGMSISSSLTQTPFLSSSRVIVDYRMKKPFVSIINPLQHWETTLSMENTVAVLTGDYIQTLTAAGIFWGNAEIADPVEEKRQAWDRRQKARKTQSSGSGIDNPHEAFSPNNELSPDPALHDIGASSESVHGVEDDEKKERIDLSKFFPVIMPIRFVMKDGFRIAVPTNPQNVIEVMPSTDFVHEPNGNYLTLISGTEMYGDYTIPIREYQPQKNIFPFEISMVDAEIGIITPPESLDSFRNPTNVEREQRYKRMQKRKEHRPYYAGKGKDTLDIHPNAFSPSNEHMTEAEIPIPASMLSQHSKSLISGVSPFQPHPTPLFKECKDTLDIHPNAFSPSNEHMTEAEIPIPASMLSQHSKSLISGVSPFQPHPTPLFKECSYTQFLSSHLITITGTYTSTSKDKGISVPVDGLSMSVDIADAGVAIKGMCLRHLMRLVDHLFGQAALCVSPTRLKDSGGINNEMLEWKRAREVGVLPRSEVWMGVDVCVREAEKIRLKLLEKIWKSIEMGSSSSSKIESPKSRSRSNRSTPSSGNWEIERDAPPSEALLYPLPAAPPSVFLFSLNVSLSNASVRVPIVEASDYSYVAFIEDASITMRGADSSSDTQINVGSASVQFPHYFAGEGPKGCGDIGESTKTWTWRQTESFHDNTFSILRGSKDNKKSHPSPIPSALPFRLHPDFASPSLTDSPSMNKSFAFPSNLDESSPVMLSHKCLGFPYLTSDDSTVRIGGIKVHNHLCSNLVRDPFVPQFTTSTTYNNTTSVDIGDITGTFPYAHFTNLLDGIGNIINEFMRGDVFKTQTSEISEEILAFNINDASEEEEEEEQEEETGDEEDKKSKVTFESKAREQLEKILSQGGGGFSHSISIPAFSHRTKIDDASPTSKQDRRSSYDTQTSSKKLKIGRKSRFSTSQSVKETEEDKKKGKKVDTQSKKAKEVNPRMWQAIRLARSVFSLNQSSFPTSLASILNQRRKEINQERNMLDMVDLGEETSEEVDDKADSMMLSSTVFDEYVDKPLRVDKDNETRQNSSEGENLLESARSRSQLFQQGNADLASSSLSNFGGSGIFDTSGKFDRRPFTSALTASKVEIPSIPKPPKNARNTYATLNYQHSARLLMEIMRQDYEWLKQHSEGERREDKEPEKDIPEDSTRRKKSNSEPNGARKSVRFTSSTHVDKTSVPNPLGDDDFSPSLPPFLRVFIKAKELDLPAASHISFHTLASILDGTIPNPALLTLSLRIGRIDVTALATCGLLMGGSGTLSESNSTHGPQSSAQMSSMVRYSDMDEVFYEARALLPAGVGIVVDNVCEDGENGKIEIKIPSWIVNLRERDALKERDVAQEILVRRYNMMNQMFDTAKKETEHLRTSYDGRNSTSFADISDTFMKKSTTPSIPIDIIFATHPLPPLSSVLSSSWSSAPVDVSLPPLSTQSNHIFANTAQNEKQEHTRCRTNTSKGRVILRSSGSVQIGFSERHDNLCPLYKQYQRGFLRFHDRKNKRLPYSLIFKNPFASSLVDLPPDNPFSVARRVLLRYSGSQMSSQKIPGMENRPSLNISRSEQLCKDELKAHSLKSHLAGNTNNKDEYDYSSSIRKPPSLTHEEEGVSNLYKTASKGVCSCLGSERPLHLPIPTPQILDGALGGYLDSYMSDSHIDMTKFDEKKGDKSRRDEVEVLDDEEEFTLDSCEFSSSFQNYGPDTILSSSLQINSQHSSGKHLNVSDIEPISLWDMYTGPWELNTLQASPFFLLHPTRQFYNIGRERKRREKVEKILEKVKTWNKTDILFAKAIARRGLDVELLSPIPGAVSSDPRLPPQFPSSGPDQHSNITKINNSLAKLLMDLANSVRGDVCGGIDMNDEDEKWIIVPPSTRSILKGELVDEDESDSFNYRGSPMAERRQRLGLPSTIDTTPSVSHPLQIESQGAFDYENDLFNVPFPPLPSKHLLDELRKCQNERVASILSVASPFSLLKASTINLDISKFTHEKIYLSMNGVELSLLPCAIPPVASFGISVACPLSFSPAQHLTSIATDAEKLGKGKAVPEKIGKNLSIHVSSARVSLLTPLSLAPECRCIIGMHGIGVFSEGGESGNQLRVRMKKAFLGMFGCGSVHRFDKWERKRSALNKAYVGMQHLNDNGKNNNVNAPRMAGIDGLMSEGSTSVGGNDDFNCIDSFSLPPNLLISLYPPLAGFLHPNELNSCACFFSFSPLIASFKTSLTQPNLLFFSLSSIKFHASSNSHLPLLLHLYPYLEQEVLDRVNTVFSVAKKRFGLKRELKRIVSEWISFPDEQPVAVSSEQQHQGSEQSKSETCESHTSALKAPTMSMSHIAQGESQSSIMTPS</sequence>
<protein>
    <recommendedName>
        <fullName evidence="4">Fragile site-associated protein C-terminal domain-containing protein</fullName>
    </recommendedName>
</protein>
<feature type="region of interest" description="Disordered" evidence="1">
    <location>
        <begin position="1282"/>
        <end position="1338"/>
    </location>
</feature>
<feature type="non-terminal residue" evidence="2">
    <location>
        <position position="1"/>
    </location>
</feature>
<feature type="region of interest" description="Disordered" evidence="1">
    <location>
        <begin position="1169"/>
        <end position="1188"/>
    </location>
</feature>
<name>A0ABQ5KPY7_9EUKA</name>
<feature type="non-terminal residue" evidence="2">
    <location>
        <position position="2479"/>
    </location>
</feature>
<feature type="compositionally biased region" description="Basic and acidic residues" evidence="1">
    <location>
        <begin position="1027"/>
        <end position="1043"/>
    </location>
</feature>
<proteinExistence type="predicted"/>
<organism evidence="2 3">
    <name type="scientific">Aduncisulcus paluster</name>
    <dbReference type="NCBI Taxonomy" id="2918883"/>
    <lineage>
        <taxon>Eukaryota</taxon>
        <taxon>Metamonada</taxon>
        <taxon>Carpediemonas-like organisms</taxon>
        <taxon>Aduncisulcus</taxon>
    </lineage>
</organism>
<feature type="region of interest" description="Disordered" evidence="1">
    <location>
        <begin position="667"/>
        <end position="693"/>
    </location>
</feature>
<feature type="region of interest" description="Disordered" evidence="1">
    <location>
        <begin position="1723"/>
        <end position="1746"/>
    </location>
</feature>
<accession>A0ABQ5KPY7</accession>
<evidence type="ECO:0000313" key="2">
    <source>
        <dbReference type="EMBL" id="GKT34564.1"/>
    </source>
</evidence>
<feature type="region of interest" description="Disordered" evidence="1">
    <location>
        <begin position="1025"/>
        <end position="1088"/>
    </location>
</feature>